<dbReference type="InterPro" id="IPR011042">
    <property type="entry name" value="6-blade_b-propeller_TolB-like"/>
</dbReference>
<dbReference type="VEuPathDB" id="VectorBase:LDEU011332"/>
<name>A0A443RZL1_9ACAR</name>
<dbReference type="GO" id="GO:0019853">
    <property type="term" value="P:L-ascorbic acid biosynthetic process"/>
    <property type="evidence" value="ECO:0007669"/>
    <property type="project" value="TreeGrafter"/>
</dbReference>
<sequence>MSEYKCTPVCGPFNLAEGPHWQEKNGCVYFVDAFVGDVYKFDTNSKALERKQIGGCVTIIIPWEGTTDHFVLSEGHELFQFEWKTGKRQTLCFIEKNEQTRFNDGKCDRRNRLWIGTMGMETKPAVVPPEMGSLYCVNKDYSVDQKVNKVSLSNGIGWSPDNYFLYFSDSAKRKVYVFDYKDDTGAVYNQRVFVDYDKIGKPGEVPDGLTVDVTGKVWIAGWDGNRVIRVDPETGKIINEVKVENVSQVTSLCFGGPEMNKLYVTSAWKGLSDEKRKLQPSAGSIFEVIFPKENIKGFFGDCFAGNPF</sequence>
<dbReference type="Gene3D" id="2.120.10.30">
    <property type="entry name" value="TolB, C-terminal domain"/>
    <property type="match status" value="1"/>
</dbReference>
<feature type="binding site" evidence="3">
    <location>
        <position position="17"/>
    </location>
    <ligand>
        <name>a divalent metal cation</name>
        <dbReference type="ChEBI" id="CHEBI:60240"/>
    </ligand>
</feature>
<feature type="active site" description="Proton donor/acceptor" evidence="2">
    <location>
        <position position="207"/>
    </location>
</feature>
<gene>
    <name evidence="5" type="ORF">B4U80_08713</name>
</gene>
<organism evidence="5 6">
    <name type="scientific">Leptotrombidium deliense</name>
    <dbReference type="NCBI Taxonomy" id="299467"/>
    <lineage>
        <taxon>Eukaryota</taxon>
        <taxon>Metazoa</taxon>
        <taxon>Ecdysozoa</taxon>
        <taxon>Arthropoda</taxon>
        <taxon>Chelicerata</taxon>
        <taxon>Arachnida</taxon>
        <taxon>Acari</taxon>
        <taxon>Acariformes</taxon>
        <taxon>Trombidiformes</taxon>
        <taxon>Prostigmata</taxon>
        <taxon>Anystina</taxon>
        <taxon>Parasitengona</taxon>
        <taxon>Trombiculoidea</taxon>
        <taxon>Trombiculidae</taxon>
        <taxon>Leptotrombidium</taxon>
    </lineage>
</organism>
<feature type="binding site" evidence="3">
    <location>
        <position position="101"/>
    </location>
    <ligand>
        <name>substrate</name>
    </ligand>
</feature>
<dbReference type="PANTHER" id="PTHR10907">
    <property type="entry name" value="REGUCALCIN"/>
    <property type="match status" value="1"/>
</dbReference>
<keyword evidence="6" id="KW-1185">Reference proteome</keyword>
<protein>
    <recommendedName>
        <fullName evidence="4">SMP-30/Gluconolactonase/LRE-like region domain-containing protein</fullName>
    </recommendedName>
</protein>
<comment type="caution">
    <text evidence="5">The sequence shown here is derived from an EMBL/GenBank/DDBJ whole genome shotgun (WGS) entry which is preliminary data.</text>
</comment>
<dbReference type="PRINTS" id="PR01790">
    <property type="entry name" value="SMP30FAMILY"/>
</dbReference>
<feature type="domain" description="SMP-30/Gluconolactonase/LRE-like region" evidence="4">
    <location>
        <begin position="15"/>
        <end position="267"/>
    </location>
</feature>
<dbReference type="Pfam" id="PF08450">
    <property type="entry name" value="SGL"/>
    <property type="match status" value="1"/>
</dbReference>
<dbReference type="InterPro" id="IPR005511">
    <property type="entry name" value="SMP-30"/>
</dbReference>
<evidence type="ECO:0000313" key="6">
    <source>
        <dbReference type="Proteomes" id="UP000288716"/>
    </source>
</evidence>
<evidence type="ECO:0000259" key="4">
    <source>
        <dbReference type="Pfam" id="PF08450"/>
    </source>
</evidence>
<feature type="binding site" evidence="3">
    <location>
        <position position="154"/>
    </location>
    <ligand>
        <name>a divalent metal cation</name>
        <dbReference type="ChEBI" id="CHEBI:60240"/>
    </ligand>
</feature>
<evidence type="ECO:0000256" key="2">
    <source>
        <dbReference type="PIRSR" id="PIRSR605511-1"/>
    </source>
</evidence>
<reference evidence="5 6" key="1">
    <citation type="journal article" date="2018" name="Gigascience">
        <title>Genomes of trombidid mites reveal novel predicted allergens and laterally-transferred genes associated with secondary metabolism.</title>
        <authorList>
            <person name="Dong X."/>
            <person name="Chaisiri K."/>
            <person name="Xia D."/>
            <person name="Armstrong S.D."/>
            <person name="Fang Y."/>
            <person name="Donnelly M.J."/>
            <person name="Kadowaki T."/>
            <person name="McGarry J.W."/>
            <person name="Darby A.C."/>
            <person name="Makepeace B.L."/>
        </authorList>
    </citation>
    <scope>NUCLEOTIDE SEQUENCE [LARGE SCALE GENOMIC DNA]</scope>
    <source>
        <strain evidence="5">UoL-UT</strain>
    </source>
</reference>
<feature type="binding site" evidence="3">
    <location>
        <position position="121"/>
    </location>
    <ligand>
        <name>substrate</name>
    </ligand>
</feature>
<proteinExistence type="inferred from homology"/>
<dbReference type="InterPro" id="IPR013658">
    <property type="entry name" value="SGL"/>
</dbReference>
<keyword evidence="3" id="KW-0862">Zinc</keyword>
<evidence type="ECO:0000256" key="1">
    <source>
        <dbReference type="ARBA" id="ARBA00008853"/>
    </source>
</evidence>
<dbReference type="PANTHER" id="PTHR10907:SF47">
    <property type="entry name" value="REGUCALCIN"/>
    <property type="match status" value="1"/>
</dbReference>
<comment type="similarity">
    <text evidence="1">Belongs to the SMP-30/CGR1 family.</text>
</comment>
<evidence type="ECO:0000256" key="3">
    <source>
        <dbReference type="PIRSR" id="PIRSR605511-2"/>
    </source>
</evidence>
<comment type="cofactor">
    <cofactor evidence="3">
        <name>Zn(2+)</name>
        <dbReference type="ChEBI" id="CHEBI:29105"/>
    </cofactor>
    <text evidence="3">Binds 1 divalent metal cation per subunit.</text>
</comment>
<dbReference type="Proteomes" id="UP000288716">
    <property type="component" value="Unassembled WGS sequence"/>
</dbReference>
<dbReference type="SUPFAM" id="SSF63829">
    <property type="entry name" value="Calcium-dependent phosphotriesterase"/>
    <property type="match status" value="1"/>
</dbReference>
<dbReference type="EMBL" id="NCKV01015928">
    <property type="protein sequence ID" value="RWS20708.1"/>
    <property type="molecule type" value="Genomic_DNA"/>
</dbReference>
<accession>A0A443RZL1</accession>
<keyword evidence="3" id="KW-0479">Metal-binding</keyword>
<dbReference type="OrthoDB" id="423498at2759"/>
<feature type="binding site" evidence="3">
    <location>
        <position position="103"/>
    </location>
    <ligand>
        <name>substrate</name>
    </ligand>
</feature>
<dbReference type="GO" id="GO:0005509">
    <property type="term" value="F:calcium ion binding"/>
    <property type="evidence" value="ECO:0007669"/>
    <property type="project" value="TreeGrafter"/>
</dbReference>
<dbReference type="GO" id="GO:0004341">
    <property type="term" value="F:gluconolactonase activity"/>
    <property type="evidence" value="ECO:0007669"/>
    <property type="project" value="TreeGrafter"/>
</dbReference>
<feature type="binding site" evidence="3">
    <location>
        <position position="207"/>
    </location>
    <ligand>
        <name>a divalent metal cation</name>
        <dbReference type="ChEBI" id="CHEBI:60240"/>
    </ligand>
</feature>
<dbReference type="AlphaFoldDB" id="A0A443RZL1"/>
<evidence type="ECO:0000313" key="5">
    <source>
        <dbReference type="EMBL" id="RWS20708.1"/>
    </source>
</evidence>
<dbReference type="STRING" id="299467.A0A443RZL1"/>